<dbReference type="PANTHER" id="PTHR35526">
    <property type="entry name" value="ANTI-SIGMA-F FACTOR RSBW-RELATED"/>
    <property type="match status" value="1"/>
</dbReference>
<dbReference type="InterPro" id="IPR003594">
    <property type="entry name" value="HATPase_dom"/>
</dbReference>
<dbReference type="Gene3D" id="3.30.565.10">
    <property type="entry name" value="Histidine kinase-like ATPase, C-terminal domain"/>
    <property type="match status" value="1"/>
</dbReference>
<evidence type="ECO:0000313" key="4">
    <source>
        <dbReference type="Proteomes" id="UP000319818"/>
    </source>
</evidence>
<comment type="caution">
    <text evidence="3">The sequence shown here is derived from an EMBL/GenBank/DDBJ whole genome shotgun (WGS) entry which is preliminary data.</text>
</comment>
<keyword evidence="3" id="KW-0418">Kinase</keyword>
<dbReference type="Pfam" id="PF13581">
    <property type="entry name" value="HATPase_c_2"/>
    <property type="match status" value="1"/>
</dbReference>
<reference evidence="3 4" key="1">
    <citation type="submission" date="2019-06" db="EMBL/GenBank/DDBJ databases">
        <title>Sequencing the genomes of 1000 actinobacteria strains.</title>
        <authorList>
            <person name="Klenk H.-P."/>
        </authorList>
    </citation>
    <scope>NUCLEOTIDE SEQUENCE [LARGE SCALE GENOMIC DNA]</scope>
    <source>
        <strain evidence="3 4">DSM 45511</strain>
    </source>
</reference>
<keyword evidence="1" id="KW-0723">Serine/threonine-protein kinase</keyword>
<accession>A0A543GH13</accession>
<evidence type="ECO:0000259" key="2">
    <source>
        <dbReference type="Pfam" id="PF13581"/>
    </source>
</evidence>
<dbReference type="CDD" id="cd16936">
    <property type="entry name" value="HATPase_RsbW-like"/>
    <property type="match status" value="1"/>
</dbReference>
<dbReference type="SUPFAM" id="SSF55874">
    <property type="entry name" value="ATPase domain of HSP90 chaperone/DNA topoisomerase II/histidine kinase"/>
    <property type="match status" value="1"/>
</dbReference>
<dbReference type="PANTHER" id="PTHR35526:SF3">
    <property type="entry name" value="ANTI-SIGMA-F FACTOR RSBW"/>
    <property type="match status" value="1"/>
</dbReference>
<gene>
    <name evidence="3" type="ORF">FB388_2769</name>
</gene>
<dbReference type="RefSeq" id="WP_211361900.1">
    <property type="nucleotide sequence ID" value="NZ_VFPH01000001.1"/>
</dbReference>
<evidence type="ECO:0000256" key="1">
    <source>
        <dbReference type="ARBA" id="ARBA00022527"/>
    </source>
</evidence>
<dbReference type="Gene3D" id="3.30.750.24">
    <property type="entry name" value="STAS domain"/>
    <property type="match status" value="1"/>
</dbReference>
<proteinExistence type="predicted"/>
<feature type="domain" description="Histidine kinase/HSP90-like ATPase" evidence="2">
    <location>
        <begin position="129"/>
        <end position="240"/>
    </location>
</feature>
<dbReference type="GO" id="GO:0004674">
    <property type="term" value="F:protein serine/threonine kinase activity"/>
    <property type="evidence" value="ECO:0007669"/>
    <property type="project" value="UniProtKB-KW"/>
</dbReference>
<name>A0A543GH13_9PSEU</name>
<dbReference type="InterPro" id="IPR036513">
    <property type="entry name" value="STAS_dom_sf"/>
</dbReference>
<dbReference type="Proteomes" id="UP000319818">
    <property type="component" value="Unassembled WGS sequence"/>
</dbReference>
<protein>
    <submittedName>
        <fullName evidence="3">Histidine kinase-like protein</fullName>
    </submittedName>
</protein>
<evidence type="ECO:0000313" key="3">
    <source>
        <dbReference type="EMBL" id="TQM45369.1"/>
    </source>
</evidence>
<keyword evidence="3" id="KW-0808">Transferase</keyword>
<dbReference type="SUPFAM" id="SSF52091">
    <property type="entry name" value="SpoIIaa-like"/>
    <property type="match status" value="1"/>
</dbReference>
<dbReference type="InterPro" id="IPR050267">
    <property type="entry name" value="Anti-sigma-factor_SerPK"/>
</dbReference>
<dbReference type="InterPro" id="IPR036890">
    <property type="entry name" value="HATPase_C_sf"/>
</dbReference>
<sequence length="246" mass="26612">MTVVAGLWTEVEEFPDHDLLRLRGRLSLRTVPRVRRVLGKLLQDHAAVVVDLTDTALGWDPAAEVFPSALAAAGGWPTARLVLTGAGAAFADRLRALRIHRSVPLVDDPAHARSHLFRRPDRVARHRDLPADLAAPAVARALVREACADWSVTVAEDAAALVVSELVSNAVQHARSSCRVTVAVDESGLRIGVRDYAPGHDLRTRPVDFEKPAGRGLHLVAMVSSEWGVHRHPDGKTAWAVIPLTA</sequence>
<dbReference type="AlphaFoldDB" id="A0A543GH13"/>
<organism evidence="3 4">
    <name type="scientific">Pseudonocardia cypriaca</name>
    <dbReference type="NCBI Taxonomy" id="882449"/>
    <lineage>
        <taxon>Bacteria</taxon>
        <taxon>Bacillati</taxon>
        <taxon>Actinomycetota</taxon>
        <taxon>Actinomycetes</taxon>
        <taxon>Pseudonocardiales</taxon>
        <taxon>Pseudonocardiaceae</taxon>
        <taxon>Pseudonocardia</taxon>
    </lineage>
</organism>
<dbReference type="EMBL" id="VFPH01000001">
    <property type="protein sequence ID" value="TQM45369.1"/>
    <property type="molecule type" value="Genomic_DNA"/>
</dbReference>
<keyword evidence="4" id="KW-1185">Reference proteome</keyword>